<keyword evidence="3" id="KW-0812">Transmembrane</keyword>
<keyword evidence="3" id="KW-1133">Transmembrane helix</keyword>
<dbReference type="InterPro" id="IPR042277">
    <property type="entry name" value="IST1-like"/>
</dbReference>
<feature type="region of interest" description="Disordered" evidence="2">
    <location>
        <begin position="804"/>
        <end position="833"/>
    </location>
</feature>
<proteinExistence type="inferred from homology"/>
<dbReference type="Proteomes" id="UP001428341">
    <property type="component" value="Unassembled WGS sequence"/>
</dbReference>
<feature type="region of interest" description="Disordered" evidence="2">
    <location>
        <begin position="189"/>
        <end position="208"/>
    </location>
</feature>
<name>A0AAP0MS20_9ROSI</name>
<evidence type="ECO:0000256" key="3">
    <source>
        <dbReference type="SAM" id="Phobius"/>
    </source>
</evidence>
<gene>
    <name evidence="4" type="ORF">WN944_010643</name>
</gene>
<comment type="caution">
    <text evidence="4">The sequence shown here is derived from an EMBL/GenBank/DDBJ whole genome shotgun (WGS) entry which is preliminary data.</text>
</comment>
<feature type="transmembrane region" description="Helical" evidence="3">
    <location>
        <begin position="230"/>
        <end position="248"/>
    </location>
</feature>
<feature type="compositionally biased region" description="Basic and acidic residues" evidence="2">
    <location>
        <begin position="1008"/>
        <end position="1021"/>
    </location>
</feature>
<evidence type="ECO:0000256" key="2">
    <source>
        <dbReference type="SAM" id="MobiDB-lite"/>
    </source>
</evidence>
<dbReference type="PANTHER" id="PTHR12161">
    <property type="entry name" value="IST1 FAMILY MEMBER"/>
    <property type="match status" value="1"/>
</dbReference>
<dbReference type="Pfam" id="PF03398">
    <property type="entry name" value="Ist1"/>
    <property type="match status" value="1"/>
</dbReference>
<feature type="region of interest" description="Disordered" evidence="2">
    <location>
        <begin position="1000"/>
        <end position="1031"/>
    </location>
</feature>
<accession>A0AAP0MS20</accession>
<protein>
    <recommendedName>
        <fullName evidence="6">Late embryogenesis abundant protein LEA-2 subgroup domain-containing protein</fullName>
    </recommendedName>
</protein>
<evidence type="ECO:0000313" key="4">
    <source>
        <dbReference type="EMBL" id="KAK9222211.1"/>
    </source>
</evidence>
<dbReference type="FunFam" id="1.20.1260.60:FF:000002">
    <property type="entry name" value="Vacuolar protein sorting-associated protein IST1"/>
    <property type="match status" value="1"/>
</dbReference>
<dbReference type="Gene3D" id="1.20.1260.60">
    <property type="entry name" value="Vacuolar protein sorting-associated protein Ist1"/>
    <property type="match status" value="1"/>
</dbReference>
<comment type="similarity">
    <text evidence="1">Belongs to the IST1 family.</text>
</comment>
<reference evidence="4 5" key="1">
    <citation type="submission" date="2024-05" db="EMBL/GenBank/DDBJ databases">
        <title>Haplotype-resolved chromosome-level genome assembly of Huyou (Citrus changshanensis).</title>
        <authorList>
            <person name="Miao C."/>
            <person name="Chen W."/>
            <person name="Wu Y."/>
            <person name="Wang L."/>
            <person name="Zhao S."/>
            <person name="Grierson D."/>
            <person name="Xu C."/>
            <person name="Chen K."/>
        </authorList>
    </citation>
    <scope>NUCLEOTIDE SEQUENCE [LARGE SCALE GENOMIC DNA]</scope>
    <source>
        <strain evidence="4">01-14</strain>
        <tissue evidence="4">Leaf</tissue>
    </source>
</reference>
<sequence>MASFIVSKSVFSSRAMDALARNPTSKFGHNFSRRCNVYDYELISELGSEDFQHRRNFSRRRKEMKSLSYRRKRAKQRQIFLKTYKLASTENLGQSSPSQKLKKAVVKVKTAFVSMVAFVRINSLGSCNSRNSIAASSLLLSPKISAEKNRKSLSFFSHCLMDNVHKRDDVQVSENMSAPPLPPKYVMLNETNGLRPPPQRRNPPRYPSYQDRSSSGNCCLKCICFCYCCLFFLIIAVSIAGYVIYATFKIDIPKYRIEEFKVEAFNVLPDLSLNTEINVIVRAENPSDLISLQYEKGSSVTMNYIDKTICSGKVSEFYQGYKSIKRINIPLQGKTEFSSGFQESLAEDKKQGKIPLLIVVKAPIIVELGRIPLKEVVINVNISMIVDSLEKDKKIGIISSSYKYGKSQLSQLLAKCFEVSNMFGFLFGWRKASKCKKLIKQLQCRLKLLKNKRCSMVRLLREDLAELIKTGHEETAFSRAEQLFQDENIMAVYELLDSFCQFISMNISYIRKRKDIPNDINEAVSSLVFASVRCGELPELRVIRKLFEERYGQRFAVDTAEFFPGNLLNFQIKERLSITSVPDDVKLQLLDEIAREYCLKPELLALEYTSELQQVLENSVYQGLDKEVYTCHSRGEECHWETSNADKIQDFYVDSLLTSTKAIRLNQSSSHFHKNSDAVSTSFSSSIVQQSSLDAPVSPIIDKAEKVENAAQFDSQIGFTVAGEHTKEKQINDRNNTASSSESLPQIHDERLVYLDEIEELQSSMRKDGDCQDQRLFKFKQSMLPKPDTADGCNESYTGQYESFSKKSSSRSSRKTVTASGKQPRRRSLSQESSGIKDIECEIYYEKPYKSPASRHRSHHHMKQQKKSAVEESKQPCCIDSGTNFQMRLCCHCDFSCEFNNCSLENSCYCCIDDEEKERELLRCKLQIETRKFVGYPIYDLQCEKACDHRRSFEYRITEGIEKPSVPQKPRRTSYDNGATEYNAFTNANRWLKEQILSTNGNVNTSDSPRKEAASQIENKRKPPYLTVKTMPPERTKENCADNILRCSSFPRQYPDHVHPKLPDYDVIAAKFMALKKERLQNKC</sequence>
<keyword evidence="5" id="KW-1185">Reference proteome</keyword>
<dbReference type="InterPro" id="IPR005061">
    <property type="entry name" value="Ist1"/>
</dbReference>
<dbReference type="EMBL" id="JBCGBO010000002">
    <property type="protein sequence ID" value="KAK9222211.1"/>
    <property type="molecule type" value="Genomic_DNA"/>
</dbReference>
<evidence type="ECO:0000256" key="1">
    <source>
        <dbReference type="ARBA" id="ARBA00005536"/>
    </source>
</evidence>
<organism evidence="4 5">
    <name type="scientific">Citrus x changshan-huyou</name>
    <dbReference type="NCBI Taxonomy" id="2935761"/>
    <lineage>
        <taxon>Eukaryota</taxon>
        <taxon>Viridiplantae</taxon>
        <taxon>Streptophyta</taxon>
        <taxon>Embryophyta</taxon>
        <taxon>Tracheophyta</taxon>
        <taxon>Spermatophyta</taxon>
        <taxon>Magnoliopsida</taxon>
        <taxon>eudicotyledons</taxon>
        <taxon>Gunneridae</taxon>
        <taxon>Pentapetalae</taxon>
        <taxon>rosids</taxon>
        <taxon>malvids</taxon>
        <taxon>Sapindales</taxon>
        <taxon>Rutaceae</taxon>
        <taxon>Aurantioideae</taxon>
        <taxon>Citrus</taxon>
    </lineage>
</organism>
<feature type="compositionally biased region" description="Pro residues" evidence="2">
    <location>
        <begin position="195"/>
        <end position="206"/>
    </location>
</feature>
<dbReference type="AlphaFoldDB" id="A0AAP0MS20"/>
<dbReference type="PANTHER" id="PTHR12161:SF44">
    <property type="entry name" value="REGULATOR OF VPS4 ACTIVITY IN THE MVB PATHWAY PROTEIN"/>
    <property type="match status" value="1"/>
</dbReference>
<keyword evidence="3" id="KW-0472">Membrane</keyword>
<feature type="compositionally biased region" description="Polar residues" evidence="2">
    <location>
        <begin position="733"/>
        <end position="744"/>
    </location>
</feature>
<dbReference type="GO" id="GO:0015031">
    <property type="term" value="P:protein transport"/>
    <property type="evidence" value="ECO:0007669"/>
    <property type="project" value="InterPro"/>
</dbReference>
<evidence type="ECO:0008006" key="6">
    <source>
        <dbReference type="Google" id="ProtNLM"/>
    </source>
</evidence>
<evidence type="ECO:0000313" key="5">
    <source>
        <dbReference type="Proteomes" id="UP001428341"/>
    </source>
</evidence>
<feature type="region of interest" description="Disordered" evidence="2">
    <location>
        <begin position="724"/>
        <end position="745"/>
    </location>
</feature>